<accession>A0A7G1PCU1</accession>
<reference evidence="1 2" key="1">
    <citation type="journal article" date="2014" name="Int. J. Syst. Evol. Microbiol.">
        <title>Complete genome sequence of Corynebacterium casei LMG S-19264T (=DSM 44701T), isolated from a smear-ripened cheese.</title>
        <authorList>
            <consortium name="US DOE Joint Genome Institute (JGI-PGF)"/>
            <person name="Walter F."/>
            <person name="Albersmeier A."/>
            <person name="Kalinowski J."/>
            <person name="Ruckert C."/>
        </authorList>
    </citation>
    <scope>NUCLEOTIDE SEQUENCE [LARGE SCALE GENOMIC DNA]</scope>
    <source>
        <strain evidence="1 2">JCM 4677</strain>
    </source>
</reference>
<protein>
    <recommendedName>
        <fullName evidence="3">DUF397 domain-containing protein</fullName>
    </recommendedName>
</protein>
<dbReference type="KEGG" id="sgm:GCM10017557_64460"/>
<organism evidence="1 2">
    <name type="scientific">Streptomyces aurantiacus</name>
    <dbReference type="NCBI Taxonomy" id="47760"/>
    <lineage>
        <taxon>Bacteria</taxon>
        <taxon>Bacillati</taxon>
        <taxon>Actinomycetota</taxon>
        <taxon>Actinomycetes</taxon>
        <taxon>Kitasatosporales</taxon>
        <taxon>Streptomycetaceae</taxon>
        <taxon>Streptomyces</taxon>
        <taxon>Streptomyces aurantiacus group</taxon>
    </lineage>
</organism>
<evidence type="ECO:0008006" key="3">
    <source>
        <dbReference type="Google" id="ProtNLM"/>
    </source>
</evidence>
<dbReference type="EMBL" id="AP023440">
    <property type="protein sequence ID" value="BCL31587.1"/>
    <property type="molecule type" value="Genomic_DNA"/>
</dbReference>
<gene>
    <name evidence="1" type="ORF">GCM10017557_64460</name>
</gene>
<keyword evidence="2" id="KW-1185">Reference proteome</keyword>
<dbReference type="Proteomes" id="UP000516444">
    <property type="component" value="Chromosome"/>
</dbReference>
<dbReference type="RefSeq" id="WP_190853420.1">
    <property type="nucleotide sequence ID" value="NZ_AP023440.1"/>
</dbReference>
<dbReference type="AlphaFoldDB" id="A0A7G1PCU1"/>
<proteinExistence type="predicted"/>
<name>A0A7G1PCU1_9ACTN</name>
<evidence type="ECO:0000313" key="2">
    <source>
        <dbReference type="Proteomes" id="UP000516444"/>
    </source>
</evidence>
<sequence>MDVDRDPEHGHMRLHDQRYVIPAGPHRIADQLRHDQLRRVSREPLRCTASEWAAFREGVISGEL</sequence>
<evidence type="ECO:0000313" key="1">
    <source>
        <dbReference type="EMBL" id="BCL31587.1"/>
    </source>
</evidence>